<evidence type="ECO:0000313" key="3">
    <source>
        <dbReference type="Proteomes" id="UP000294933"/>
    </source>
</evidence>
<reference evidence="2 3" key="1">
    <citation type="submission" date="2018-06" db="EMBL/GenBank/DDBJ databases">
        <title>A transcriptomic atlas of mushroom development highlights an independent origin of complex multicellularity.</title>
        <authorList>
            <consortium name="DOE Joint Genome Institute"/>
            <person name="Krizsan K."/>
            <person name="Almasi E."/>
            <person name="Merenyi Z."/>
            <person name="Sahu N."/>
            <person name="Viragh M."/>
            <person name="Koszo T."/>
            <person name="Mondo S."/>
            <person name="Kiss B."/>
            <person name="Balint B."/>
            <person name="Kues U."/>
            <person name="Barry K."/>
            <person name="Hegedus J.C."/>
            <person name="Henrissat B."/>
            <person name="Johnson J."/>
            <person name="Lipzen A."/>
            <person name="Ohm R."/>
            <person name="Nagy I."/>
            <person name="Pangilinan J."/>
            <person name="Yan J."/>
            <person name="Xiong Y."/>
            <person name="Grigoriev I.V."/>
            <person name="Hibbett D.S."/>
            <person name="Nagy L.G."/>
        </authorList>
    </citation>
    <scope>NUCLEOTIDE SEQUENCE [LARGE SCALE GENOMIC DNA]</scope>
    <source>
        <strain evidence="2 3">SZMC22713</strain>
    </source>
</reference>
<sequence length="195" mass="21346">MARKLSGDSLENSDASKVRFPTTIDMQASSATTSHPTTSSSSSRPTKRARIGGGGDEFGFLDLQAAEAGDKGDESSEDELPEERDFIDDDDIRHSSTQRNAPRMLTHPANEAELEDESARQIAERIRREHGKRREIVDDVDVSDFHGEDHIADLVAAIVPWQTFRMAVAEGAAQRAARVVTERAAAKNLAIEVFA</sequence>
<evidence type="ECO:0000313" key="2">
    <source>
        <dbReference type="EMBL" id="TDL13141.1"/>
    </source>
</evidence>
<protein>
    <submittedName>
        <fullName evidence="2">Uncharacterized protein</fullName>
    </submittedName>
</protein>
<proteinExistence type="predicted"/>
<feature type="compositionally biased region" description="Low complexity" evidence="1">
    <location>
        <begin position="28"/>
        <end position="44"/>
    </location>
</feature>
<organism evidence="2 3">
    <name type="scientific">Rickenella mellea</name>
    <dbReference type="NCBI Taxonomy" id="50990"/>
    <lineage>
        <taxon>Eukaryota</taxon>
        <taxon>Fungi</taxon>
        <taxon>Dikarya</taxon>
        <taxon>Basidiomycota</taxon>
        <taxon>Agaricomycotina</taxon>
        <taxon>Agaricomycetes</taxon>
        <taxon>Hymenochaetales</taxon>
        <taxon>Rickenellaceae</taxon>
        <taxon>Rickenella</taxon>
    </lineage>
</organism>
<dbReference type="Proteomes" id="UP000294933">
    <property type="component" value="Unassembled WGS sequence"/>
</dbReference>
<dbReference type="EMBL" id="ML170949">
    <property type="protein sequence ID" value="TDL13141.1"/>
    <property type="molecule type" value="Genomic_DNA"/>
</dbReference>
<name>A0A4Y7PDN1_9AGAM</name>
<accession>A0A4Y7PDN1</accession>
<feature type="non-terminal residue" evidence="2">
    <location>
        <position position="195"/>
    </location>
</feature>
<gene>
    <name evidence="2" type="ORF">BD410DRAFT_847303</name>
</gene>
<feature type="compositionally biased region" description="Acidic residues" evidence="1">
    <location>
        <begin position="75"/>
        <end position="90"/>
    </location>
</feature>
<dbReference type="AlphaFoldDB" id="A0A4Y7PDN1"/>
<keyword evidence="3" id="KW-1185">Reference proteome</keyword>
<dbReference type="VEuPathDB" id="FungiDB:BD410DRAFT_847303"/>
<feature type="region of interest" description="Disordered" evidence="1">
    <location>
        <begin position="1"/>
        <end position="112"/>
    </location>
</feature>
<evidence type="ECO:0000256" key="1">
    <source>
        <dbReference type="SAM" id="MobiDB-lite"/>
    </source>
</evidence>